<organism evidence="2 3">
    <name type="scientific">Thermanaerosceptrum fracticalcis</name>
    <dbReference type="NCBI Taxonomy" id="1712410"/>
    <lineage>
        <taxon>Bacteria</taxon>
        <taxon>Bacillati</taxon>
        <taxon>Bacillota</taxon>
        <taxon>Clostridia</taxon>
        <taxon>Eubacteriales</taxon>
        <taxon>Peptococcaceae</taxon>
        <taxon>Thermanaerosceptrum</taxon>
    </lineage>
</organism>
<accession>A0A7G6E844</accession>
<name>A0A7G6E844_THEFR</name>
<dbReference type="RefSeq" id="WP_034423355.1">
    <property type="nucleotide sequence ID" value="NZ_CP045798.1"/>
</dbReference>
<gene>
    <name evidence="2" type="ORF">BR63_01495</name>
</gene>
<reference evidence="2 3" key="1">
    <citation type="journal article" date="2019" name="Front. Microbiol.">
        <title>Thermoanaerosceptrum fracticalcis gen. nov. sp. nov., a Novel Fumarate-Fermenting Microorganism From a Deep Fractured Carbonate Aquifer of the US Great Basin.</title>
        <authorList>
            <person name="Hamilton-Brehm S.D."/>
            <person name="Stewart L.E."/>
            <person name="Zavarin M."/>
            <person name="Caldwell M."/>
            <person name="Lawson P.A."/>
            <person name="Onstott T.C."/>
            <person name="Grzymski J."/>
            <person name="Neveux I."/>
            <person name="Lollar B.S."/>
            <person name="Russell C.E."/>
            <person name="Moser D.P."/>
        </authorList>
    </citation>
    <scope>NUCLEOTIDE SEQUENCE [LARGE SCALE GENOMIC DNA]</scope>
    <source>
        <strain evidence="2 3">DRI-13</strain>
    </source>
</reference>
<dbReference type="SUPFAM" id="SSF50346">
    <property type="entry name" value="PRC-barrel domain"/>
    <property type="match status" value="1"/>
</dbReference>
<sequence>MIKISDMRDREIINIVDGRRLGPIKDIELDLEKGRIKAIVLPGMSGGRILGLFGRSDDLVVPWEKIVRIGVDVILVEVTGQHVELPPRKEYD</sequence>
<dbReference type="Pfam" id="PF05239">
    <property type="entry name" value="PRC"/>
    <property type="match status" value="1"/>
</dbReference>
<dbReference type="InterPro" id="IPR014238">
    <property type="entry name" value="Spore_YlmC/YmxH"/>
</dbReference>
<dbReference type="InterPro" id="IPR011033">
    <property type="entry name" value="PRC_barrel-like_sf"/>
</dbReference>
<evidence type="ECO:0000259" key="1">
    <source>
        <dbReference type="Pfam" id="PF05239"/>
    </source>
</evidence>
<protein>
    <submittedName>
        <fullName evidence="2">YlmC/YmxH family sporulation protein</fullName>
    </submittedName>
</protein>
<dbReference type="PANTHER" id="PTHR40061:SF1">
    <property type="entry name" value="SPORULATION PROTEIN YLMC-RELATED"/>
    <property type="match status" value="1"/>
</dbReference>
<dbReference type="Proteomes" id="UP000515847">
    <property type="component" value="Chromosome"/>
</dbReference>
<dbReference type="InterPro" id="IPR027275">
    <property type="entry name" value="PRC-brl_dom"/>
</dbReference>
<dbReference type="Gene3D" id="2.30.30.240">
    <property type="entry name" value="PRC-barrel domain"/>
    <property type="match status" value="1"/>
</dbReference>
<dbReference type="NCBIfam" id="TIGR02888">
    <property type="entry name" value="spore_YlmC_YmxH"/>
    <property type="match status" value="1"/>
</dbReference>
<dbReference type="OrthoDB" id="6024937at2"/>
<dbReference type="AlphaFoldDB" id="A0A7G6E844"/>
<evidence type="ECO:0000313" key="2">
    <source>
        <dbReference type="EMBL" id="QNB48248.1"/>
    </source>
</evidence>
<dbReference type="PANTHER" id="PTHR40061">
    <property type="entry name" value="SPORULATION PROTEIN YLMC-RELATED"/>
    <property type="match status" value="1"/>
</dbReference>
<dbReference type="KEGG" id="tfr:BR63_01495"/>
<feature type="domain" description="PRC-barrel" evidence="1">
    <location>
        <begin position="2"/>
        <end position="80"/>
    </location>
</feature>
<keyword evidence="3" id="KW-1185">Reference proteome</keyword>
<dbReference type="EMBL" id="CP045798">
    <property type="protein sequence ID" value="QNB48248.1"/>
    <property type="molecule type" value="Genomic_DNA"/>
</dbReference>
<evidence type="ECO:0000313" key="3">
    <source>
        <dbReference type="Proteomes" id="UP000515847"/>
    </source>
</evidence>
<proteinExistence type="predicted"/>